<dbReference type="GO" id="GO:0000014">
    <property type="term" value="F:single-stranded DNA endodeoxyribonuclease activity"/>
    <property type="evidence" value="ECO:0007669"/>
    <property type="project" value="TreeGrafter"/>
</dbReference>
<dbReference type="GO" id="GO:0003676">
    <property type="term" value="F:nucleic acid binding"/>
    <property type="evidence" value="ECO:0007669"/>
    <property type="project" value="InterPro"/>
</dbReference>
<dbReference type="RefSeq" id="XP_026499517.2">
    <property type="nucleotide sequence ID" value="XM_026643732.2"/>
</dbReference>
<evidence type="ECO:0000313" key="9">
    <source>
        <dbReference type="RefSeq" id="XP_026499517.2"/>
    </source>
</evidence>
<dbReference type="InterPro" id="IPR044929">
    <property type="entry name" value="DNA/RNA_non-sp_Endonuclease_sf"/>
</dbReference>
<dbReference type="GeneID" id="113403262"/>
<keyword evidence="3" id="KW-0255">Endonuclease</keyword>
<accession>A0A8B8ISL2</accession>
<dbReference type="GO" id="GO:0046872">
    <property type="term" value="F:metal ion binding"/>
    <property type="evidence" value="ECO:0007669"/>
    <property type="project" value="UniProtKB-KW"/>
</dbReference>
<evidence type="ECO:0000256" key="5">
    <source>
        <dbReference type="PIRSR" id="PIRSR640255-2"/>
    </source>
</evidence>
<evidence type="ECO:0000256" key="1">
    <source>
        <dbReference type="ARBA" id="ARBA00010052"/>
    </source>
</evidence>
<evidence type="ECO:0000313" key="8">
    <source>
        <dbReference type="Proteomes" id="UP001652626"/>
    </source>
</evidence>
<dbReference type="OrthoDB" id="8194122at2759"/>
<feature type="binding site" evidence="5">
    <location>
        <position position="259"/>
    </location>
    <ligand>
        <name>Mg(2+)</name>
        <dbReference type="ChEBI" id="CHEBI:18420"/>
        <note>catalytic</note>
    </ligand>
</feature>
<evidence type="ECO:0000259" key="7">
    <source>
        <dbReference type="SMART" id="SM00892"/>
    </source>
</evidence>
<keyword evidence="5" id="KW-0479">Metal-binding</keyword>
<evidence type="ECO:0000256" key="2">
    <source>
        <dbReference type="ARBA" id="ARBA00022722"/>
    </source>
</evidence>
<dbReference type="GO" id="GO:0004521">
    <property type="term" value="F:RNA endonuclease activity"/>
    <property type="evidence" value="ECO:0007669"/>
    <property type="project" value="TreeGrafter"/>
</dbReference>
<comment type="similarity">
    <text evidence="1">Belongs to the DNA/RNA non-specific endonuclease family.</text>
</comment>
<dbReference type="SMART" id="SM00892">
    <property type="entry name" value="Endonuclease_NS"/>
    <property type="match status" value="1"/>
</dbReference>
<feature type="domain" description="DNA/RNA non-specific endonuclease/pyrophosphatase/phosphodiesterase" evidence="7">
    <location>
        <begin position="144"/>
        <end position="386"/>
    </location>
</feature>
<feature type="chain" id="PRO_5045389018" evidence="6">
    <location>
        <begin position="24"/>
        <end position="403"/>
    </location>
</feature>
<evidence type="ECO:0000256" key="6">
    <source>
        <dbReference type="SAM" id="SignalP"/>
    </source>
</evidence>
<evidence type="ECO:0000256" key="4">
    <source>
        <dbReference type="PIRSR" id="PIRSR640255-1"/>
    </source>
</evidence>
<dbReference type="GO" id="GO:0005634">
    <property type="term" value="C:nucleus"/>
    <property type="evidence" value="ECO:0007669"/>
    <property type="project" value="TreeGrafter"/>
</dbReference>
<dbReference type="OMA" id="CDVNEFN"/>
<dbReference type="SUPFAM" id="SSF54060">
    <property type="entry name" value="His-Me finger endonucleases"/>
    <property type="match status" value="1"/>
</dbReference>
<keyword evidence="8" id="KW-1185">Reference proteome</keyword>
<dbReference type="Pfam" id="PF01223">
    <property type="entry name" value="Endonuclease_NS"/>
    <property type="match status" value="1"/>
</dbReference>
<dbReference type="PANTHER" id="PTHR13966">
    <property type="entry name" value="ENDONUCLEASE RELATED"/>
    <property type="match status" value="1"/>
</dbReference>
<dbReference type="GO" id="GO:0006309">
    <property type="term" value="P:apoptotic DNA fragmentation"/>
    <property type="evidence" value="ECO:0007669"/>
    <property type="project" value="TreeGrafter"/>
</dbReference>
<dbReference type="Gene3D" id="3.40.570.10">
    <property type="entry name" value="Extracellular Endonuclease, subunit A"/>
    <property type="match status" value="1"/>
</dbReference>
<dbReference type="InterPro" id="IPR040255">
    <property type="entry name" value="Non-specific_endonuclease"/>
</dbReference>
<feature type="signal peptide" evidence="6">
    <location>
        <begin position="1"/>
        <end position="23"/>
    </location>
</feature>
<name>A0A8B8ISL2_VANTA</name>
<protein>
    <submittedName>
        <fullName evidence="9">Uncharacterized protein LOC113403262</fullName>
    </submittedName>
</protein>
<dbReference type="GO" id="GO:0005743">
    <property type="term" value="C:mitochondrial inner membrane"/>
    <property type="evidence" value="ECO:0007669"/>
    <property type="project" value="TreeGrafter"/>
</dbReference>
<proteinExistence type="inferred from homology"/>
<keyword evidence="6" id="KW-0732">Signal</keyword>
<dbReference type="Proteomes" id="UP001652626">
    <property type="component" value="Chromosome 29"/>
</dbReference>
<feature type="active site" description="Proton acceptor" evidence="4">
    <location>
        <position position="229"/>
    </location>
</feature>
<reference evidence="9" key="1">
    <citation type="submission" date="2025-08" db="UniProtKB">
        <authorList>
            <consortium name="RefSeq"/>
        </authorList>
    </citation>
    <scope>IDENTIFICATION</scope>
    <source>
        <tissue evidence="9">Whole body</tissue>
    </source>
</reference>
<dbReference type="AlphaFoldDB" id="A0A8B8ISL2"/>
<keyword evidence="2" id="KW-0540">Nuclease</keyword>
<gene>
    <name evidence="9" type="primary">LOC113403262</name>
</gene>
<organism evidence="8 9">
    <name type="scientific">Vanessa tameamea</name>
    <name type="common">Kamehameha butterfly</name>
    <dbReference type="NCBI Taxonomy" id="334116"/>
    <lineage>
        <taxon>Eukaryota</taxon>
        <taxon>Metazoa</taxon>
        <taxon>Ecdysozoa</taxon>
        <taxon>Arthropoda</taxon>
        <taxon>Hexapoda</taxon>
        <taxon>Insecta</taxon>
        <taxon>Pterygota</taxon>
        <taxon>Neoptera</taxon>
        <taxon>Endopterygota</taxon>
        <taxon>Lepidoptera</taxon>
        <taxon>Glossata</taxon>
        <taxon>Ditrysia</taxon>
        <taxon>Papilionoidea</taxon>
        <taxon>Nymphalidae</taxon>
        <taxon>Nymphalinae</taxon>
        <taxon>Vanessa</taxon>
    </lineage>
</organism>
<evidence type="ECO:0000256" key="3">
    <source>
        <dbReference type="ARBA" id="ARBA00022759"/>
    </source>
</evidence>
<sequence>MCRLKVFVFLILFFTKICDEVDGVCKLSLKNDFGSPSPVYLHNGDFLAPTNASGDITLRRSETVHVACPGKNKFIVLGKNNTDFNVVVVKCVKDQTFQATKTAWVGNFSEIKCNAPPWFTTEEIGDCYERYRLYKVGYEVENVFYTMYEACFNKYLLHTSYVKHQIHPKYIYSQSGGRRPGFIEGDLFGKTKMNKLYATENQKKRIREIFGDGKSDQYITKVQYLNRGHLAPRGDFPLRAQQRASFHFINAAPQWMRGNAGDWAALEDAVRRRAVRSEMLLHIYTGTLGVTTLSDETSTDKDFYLDVDENNNGILPVPMYFFKVIYDPKEKTAAVFVSINSSYYNQTMIDRLTFCNDICEQNSKYSWLKWRSNDGTHSFCCTYEEFVNKFDVLPKLNVKGLFF</sequence>
<dbReference type="PANTHER" id="PTHR13966:SF17">
    <property type="entry name" value="ENDONUCLEASE-RELATED"/>
    <property type="match status" value="1"/>
</dbReference>
<keyword evidence="3" id="KW-0378">Hydrolase</keyword>
<dbReference type="InterPro" id="IPR001604">
    <property type="entry name" value="Endo_G_ENPP1-like_dom"/>
</dbReference>
<dbReference type="InterPro" id="IPR044925">
    <property type="entry name" value="His-Me_finger_sf"/>
</dbReference>